<dbReference type="EMBL" id="JARJCM010000031">
    <property type="protein sequence ID" value="KAJ7038608.1"/>
    <property type="molecule type" value="Genomic_DNA"/>
</dbReference>
<name>A0AAD6T368_9AGAR</name>
<keyword evidence="2" id="KW-1185">Reference proteome</keyword>
<dbReference type="AlphaFoldDB" id="A0AAD6T368"/>
<protein>
    <submittedName>
        <fullName evidence="1">Uncharacterized protein</fullName>
    </submittedName>
</protein>
<proteinExistence type="predicted"/>
<evidence type="ECO:0000313" key="2">
    <source>
        <dbReference type="Proteomes" id="UP001218188"/>
    </source>
</evidence>
<accession>A0AAD6T368</accession>
<organism evidence="1 2">
    <name type="scientific">Mycena alexandri</name>
    <dbReference type="NCBI Taxonomy" id="1745969"/>
    <lineage>
        <taxon>Eukaryota</taxon>
        <taxon>Fungi</taxon>
        <taxon>Dikarya</taxon>
        <taxon>Basidiomycota</taxon>
        <taxon>Agaricomycotina</taxon>
        <taxon>Agaricomycetes</taxon>
        <taxon>Agaricomycetidae</taxon>
        <taxon>Agaricales</taxon>
        <taxon>Marasmiineae</taxon>
        <taxon>Mycenaceae</taxon>
        <taxon>Mycena</taxon>
    </lineage>
</organism>
<evidence type="ECO:0000313" key="1">
    <source>
        <dbReference type="EMBL" id="KAJ7038608.1"/>
    </source>
</evidence>
<dbReference type="Proteomes" id="UP001218188">
    <property type="component" value="Unassembled WGS sequence"/>
</dbReference>
<gene>
    <name evidence="1" type="ORF">C8F04DRAFT_1179616</name>
</gene>
<sequence>MDGAFYTDAEFTSDSATDDSASSSRGGSVFPHSHHFTVAGEFRMIPQGDIDLQHEIRLDYGTGIGNRHRERPLTSRDEDRLFCHGTRLARILHRTVTTRRRIGGRTRAYDRIALWERARSPTLGHLILSTPLRFGTIRTARRQAFKIHFTWRVPLPQRALVLHPSFARNLPRLVLLRNSRDPLQSTLQVVHVD</sequence>
<reference evidence="1" key="1">
    <citation type="submission" date="2023-03" db="EMBL/GenBank/DDBJ databases">
        <title>Massive genome expansion in bonnet fungi (Mycena s.s.) driven by repeated elements and novel gene families across ecological guilds.</title>
        <authorList>
            <consortium name="Lawrence Berkeley National Laboratory"/>
            <person name="Harder C.B."/>
            <person name="Miyauchi S."/>
            <person name="Viragh M."/>
            <person name="Kuo A."/>
            <person name="Thoen E."/>
            <person name="Andreopoulos B."/>
            <person name="Lu D."/>
            <person name="Skrede I."/>
            <person name="Drula E."/>
            <person name="Henrissat B."/>
            <person name="Morin E."/>
            <person name="Kohler A."/>
            <person name="Barry K."/>
            <person name="LaButti K."/>
            <person name="Morin E."/>
            <person name="Salamov A."/>
            <person name="Lipzen A."/>
            <person name="Mereny Z."/>
            <person name="Hegedus B."/>
            <person name="Baldrian P."/>
            <person name="Stursova M."/>
            <person name="Weitz H."/>
            <person name="Taylor A."/>
            <person name="Grigoriev I.V."/>
            <person name="Nagy L.G."/>
            <person name="Martin F."/>
            <person name="Kauserud H."/>
        </authorList>
    </citation>
    <scope>NUCLEOTIDE SEQUENCE</scope>
    <source>
        <strain evidence="1">CBHHK200</strain>
    </source>
</reference>
<comment type="caution">
    <text evidence="1">The sequence shown here is derived from an EMBL/GenBank/DDBJ whole genome shotgun (WGS) entry which is preliminary data.</text>
</comment>